<dbReference type="PANTHER" id="PTHR37534:SF11">
    <property type="entry name" value="ZN(II)2CYS6 TRANSCRIPTION FACTOR (EUROFUNG)"/>
    <property type="match status" value="1"/>
</dbReference>
<dbReference type="InParanoid" id="A0A084QTK9"/>
<name>A0A084QTK9_STAC4</name>
<evidence type="ECO:0000313" key="4">
    <source>
        <dbReference type="EMBL" id="KFA67294.1"/>
    </source>
</evidence>
<dbReference type="InterPro" id="IPR021858">
    <property type="entry name" value="Fun_TF"/>
</dbReference>
<proteinExistence type="predicted"/>
<accession>A0A084QTK9</accession>
<comment type="subcellular location">
    <subcellularLocation>
        <location evidence="1">Nucleus</location>
    </subcellularLocation>
</comment>
<organism evidence="4 5">
    <name type="scientific">Stachybotrys chlorohalonatus (strain IBT 40285)</name>
    <dbReference type="NCBI Taxonomy" id="1283841"/>
    <lineage>
        <taxon>Eukaryota</taxon>
        <taxon>Fungi</taxon>
        <taxon>Dikarya</taxon>
        <taxon>Ascomycota</taxon>
        <taxon>Pezizomycotina</taxon>
        <taxon>Sordariomycetes</taxon>
        <taxon>Hypocreomycetidae</taxon>
        <taxon>Hypocreales</taxon>
        <taxon>Stachybotryaceae</taxon>
        <taxon>Stachybotrys</taxon>
    </lineage>
</organism>
<dbReference type="CDD" id="cd00067">
    <property type="entry name" value="GAL4"/>
    <property type="match status" value="1"/>
</dbReference>
<dbReference type="EMBL" id="KL660210">
    <property type="protein sequence ID" value="KFA67294.1"/>
    <property type="molecule type" value="Genomic_DNA"/>
</dbReference>
<gene>
    <name evidence="4" type="ORF">S40285_03647</name>
</gene>
<dbReference type="PANTHER" id="PTHR37534">
    <property type="entry name" value="TRANSCRIPTIONAL ACTIVATOR PROTEIN UGA3"/>
    <property type="match status" value="1"/>
</dbReference>
<dbReference type="InterPro" id="IPR001138">
    <property type="entry name" value="Zn2Cys6_DnaBD"/>
</dbReference>
<keyword evidence="5" id="KW-1185">Reference proteome</keyword>
<dbReference type="GO" id="GO:0045944">
    <property type="term" value="P:positive regulation of transcription by RNA polymerase II"/>
    <property type="evidence" value="ECO:0007669"/>
    <property type="project" value="TreeGrafter"/>
</dbReference>
<feature type="region of interest" description="Disordered" evidence="3">
    <location>
        <begin position="1"/>
        <end position="23"/>
    </location>
</feature>
<dbReference type="OrthoDB" id="4835445at2759"/>
<evidence type="ECO:0000256" key="3">
    <source>
        <dbReference type="SAM" id="MobiDB-lite"/>
    </source>
</evidence>
<dbReference type="Proteomes" id="UP000028524">
    <property type="component" value="Unassembled WGS sequence"/>
</dbReference>
<sequence>MPPPAHRDAPPKTNTKAKTRSRTGCSQCKSRRVCSRPWSPAPGRISCCRLGSLTSFGEQLKCDESKPECVTCVKNNRKCPGYGRSFRWSTKHEKALDAGGGKNLLDFTAVLHNAVLQPASRNIAPAPEKPSRNTPELAESTPSIQEDTSSTPSLVHEFSDSGGLAEGDVPNSSSPIESWVMPHYNIDLAINDLANNVFTQEFWPDAAAGFSMEDAVADKTAVEEQSLVHMAPINLDYLPLTTPHLSSNTLIQQTQFSSTIPRNLTNYSSVLVEEWFRHVCPIWSSFDSATNLNRTLAHESWTRSAAVMHCLQSMAAICLSTQIPYMKRVAKSHLDSAVVAIQSDLRSSRNLPAGELPSDLLLALCCVGTTACWLDTKEIGVQYLKETKALLKRTNEEASKLSMTDLQKLYFFNNSLVYWNMLVAVVSDDQDDLGVPKPKKPSGTELPGPITPHPWTGISVSSQLLFMQAIRLCRKFRLRHNQGMTFTMTNLQLALGEIEEAQCIEEELLGLEQHEVEEVSETGDKMSPRDHFVYVAEAYRLASLLQLYQTFPDLVARRLPEQVRQSSGYVPWDKWIVPLCLRLVNILRKIPVSSRTRCIQPLLYISASSGLRFDVDALMPLEESDITISTMPNHSNAAFAELNRTLAFPPDDAAAAPSPSFVDVTKLSIQITHARRFILGRLSMLEHSLPPAPIIVAKQLVTAIWAAYDSETSRPNYTHWIDVSK</sequence>
<dbReference type="AlphaFoldDB" id="A0A084QTK9"/>
<dbReference type="HOGENOM" id="CLU_014597_1_0_1"/>
<dbReference type="Pfam" id="PF11951">
    <property type="entry name" value="Fungal_trans_2"/>
    <property type="match status" value="1"/>
</dbReference>
<feature type="region of interest" description="Disordered" evidence="3">
    <location>
        <begin position="120"/>
        <end position="172"/>
    </location>
</feature>
<reference evidence="4 5" key="1">
    <citation type="journal article" date="2014" name="BMC Genomics">
        <title>Comparative genome sequencing reveals chemotype-specific gene clusters in the toxigenic black mold Stachybotrys.</title>
        <authorList>
            <person name="Semeiks J."/>
            <person name="Borek D."/>
            <person name="Otwinowski Z."/>
            <person name="Grishin N.V."/>
        </authorList>
    </citation>
    <scope>NUCLEOTIDE SEQUENCE [LARGE SCALE GENOMIC DNA]</scope>
    <source>
        <strain evidence="4 5">IBT 40285</strain>
    </source>
</reference>
<evidence type="ECO:0000313" key="5">
    <source>
        <dbReference type="Proteomes" id="UP000028524"/>
    </source>
</evidence>
<dbReference type="OMA" id="WIDVMEE"/>
<keyword evidence="2" id="KW-0539">Nucleus</keyword>
<dbReference type="GO" id="GO:0000981">
    <property type="term" value="F:DNA-binding transcription factor activity, RNA polymerase II-specific"/>
    <property type="evidence" value="ECO:0007669"/>
    <property type="project" value="InterPro"/>
</dbReference>
<feature type="compositionally biased region" description="Polar residues" evidence="3">
    <location>
        <begin position="140"/>
        <end position="153"/>
    </location>
</feature>
<evidence type="ECO:0000256" key="2">
    <source>
        <dbReference type="ARBA" id="ARBA00023242"/>
    </source>
</evidence>
<dbReference type="STRING" id="1283841.A0A084QTK9"/>
<dbReference type="GO" id="GO:0005634">
    <property type="term" value="C:nucleus"/>
    <property type="evidence" value="ECO:0007669"/>
    <property type="project" value="UniProtKB-SubCell"/>
</dbReference>
<protein>
    <recommendedName>
        <fullName evidence="6">Zn(2)-C6 fungal-type domain-containing protein</fullName>
    </recommendedName>
</protein>
<dbReference type="GO" id="GO:0008270">
    <property type="term" value="F:zinc ion binding"/>
    <property type="evidence" value="ECO:0007669"/>
    <property type="project" value="InterPro"/>
</dbReference>
<dbReference type="GO" id="GO:0000976">
    <property type="term" value="F:transcription cis-regulatory region binding"/>
    <property type="evidence" value="ECO:0007669"/>
    <property type="project" value="TreeGrafter"/>
</dbReference>
<evidence type="ECO:0000256" key="1">
    <source>
        <dbReference type="ARBA" id="ARBA00004123"/>
    </source>
</evidence>
<evidence type="ECO:0008006" key="6">
    <source>
        <dbReference type="Google" id="ProtNLM"/>
    </source>
</evidence>
<feature type="region of interest" description="Disordered" evidence="3">
    <location>
        <begin position="430"/>
        <end position="451"/>
    </location>
</feature>
<feature type="compositionally biased region" description="Basic and acidic residues" evidence="3">
    <location>
        <begin position="1"/>
        <end position="10"/>
    </location>
</feature>